<dbReference type="Gene3D" id="1.10.1740.10">
    <property type="match status" value="1"/>
</dbReference>
<feature type="domain" description="RNA polymerase sigma-70 region 2" evidence="5">
    <location>
        <begin position="24"/>
        <end position="91"/>
    </location>
</feature>
<dbReference type="PANTHER" id="PTHR43133:SF60">
    <property type="entry name" value="RNA POLYMERASE SIGMA FACTOR SIGV"/>
    <property type="match status" value="1"/>
</dbReference>
<evidence type="ECO:0000256" key="4">
    <source>
        <dbReference type="ARBA" id="ARBA00023163"/>
    </source>
</evidence>
<proteinExistence type="inferred from homology"/>
<dbReference type="InterPro" id="IPR013249">
    <property type="entry name" value="RNA_pol_sigma70_r4_t2"/>
</dbReference>
<keyword evidence="8" id="KW-1185">Reference proteome</keyword>
<dbReference type="NCBIfam" id="TIGR02937">
    <property type="entry name" value="sigma70-ECF"/>
    <property type="match status" value="1"/>
</dbReference>
<dbReference type="Gene3D" id="1.10.10.10">
    <property type="entry name" value="Winged helix-like DNA-binding domain superfamily/Winged helix DNA-binding domain"/>
    <property type="match status" value="1"/>
</dbReference>
<dbReference type="PANTHER" id="PTHR43133">
    <property type="entry name" value="RNA POLYMERASE ECF-TYPE SIGMA FACTO"/>
    <property type="match status" value="1"/>
</dbReference>
<dbReference type="SUPFAM" id="SSF88946">
    <property type="entry name" value="Sigma2 domain of RNA polymerase sigma factors"/>
    <property type="match status" value="1"/>
</dbReference>
<keyword evidence="3" id="KW-0731">Sigma factor</keyword>
<dbReference type="InterPro" id="IPR014284">
    <property type="entry name" value="RNA_pol_sigma-70_dom"/>
</dbReference>
<dbReference type="NCBIfam" id="NF007216">
    <property type="entry name" value="PRK09638.1"/>
    <property type="match status" value="1"/>
</dbReference>
<evidence type="ECO:0000256" key="2">
    <source>
        <dbReference type="ARBA" id="ARBA00023015"/>
    </source>
</evidence>
<dbReference type="CDD" id="cd06171">
    <property type="entry name" value="Sigma70_r4"/>
    <property type="match status" value="1"/>
</dbReference>
<protein>
    <submittedName>
        <fullName evidence="7">RNA polymerase sigma factor SigY</fullName>
    </submittedName>
</protein>
<evidence type="ECO:0000259" key="5">
    <source>
        <dbReference type="Pfam" id="PF04542"/>
    </source>
</evidence>
<comment type="similarity">
    <text evidence="1">Belongs to the sigma-70 factor family. ECF subfamily.</text>
</comment>
<keyword evidence="2" id="KW-0805">Transcription regulation</keyword>
<evidence type="ECO:0000256" key="3">
    <source>
        <dbReference type="ARBA" id="ARBA00023082"/>
    </source>
</evidence>
<dbReference type="SUPFAM" id="SSF88659">
    <property type="entry name" value="Sigma3 and sigma4 domains of RNA polymerase sigma factors"/>
    <property type="match status" value="1"/>
</dbReference>
<dbReference type="InterPro" id="IPR007627">
    <property type="entry name" value="RNA_pol_sigma70_r2"/>
</dbReference>
<keyword evidence="4" id="KW-0804">Transcription</keyword>
<gene>
    <name evidence="7" type="primary">sigY</name>
    <name evidence="7" type="ORF">MUN89_11515</name>
</gene>
<evidence type="ECO:0000259" key="6">
    <source>
        <dbReference type="Pfam" id="PF08281"/>
    </source>
</evidence>
<evidence type="ECO:0000256" key="1">
    <source>
        <dbReference type="ARBA" id="ARBA00010641"/>
    </source>
</evidence>
<dbReference type="InterPro" id="IPR036388">
    <property type="entry name" value="WH-like_DNA-bd_sf"/>
</dbReference>
<evidence type="ECO:0000313" key="8">
    <source>
        <dbReference type="Proteomes" id="UP000831787"/>
    </source>
</evidence>
<reference evidence="7 8" key="1">
    <citation type="submission" date="2022-04" db="EMBL/GenBank/DDBJ databases">
        <title>Halobacillus sp. isolated from saltern.</title>
        <authorList>
            <person name="Won M."/>
            <person name="Lee C.-M."/>
            <person name="Woen H.-Y."/>
            <person name="Kwon S.-W."/>
        </authorList>
    </citation>
    <scope>NUCLEOTIDE SEQUENCE [LARGE SCALE GENOMIC DNA]</scope>
    <source>
        <strain evidence="7 8">SSBR10-3</strain>
    </source>
</reference>
<organism evidence="7 8">
    <name type="scientific">Halobacillus salinarum</name>
    <dbReference type="NCBI Taxonomy" id="2932257"/>
    <lineage>
        <taxon>Bacteria</taxon>
        <taxon>Bacillati</taxon>
        <taxon>Bacillota</taxon>
        <taxon>Bacilli</taxon>
        <taxon>Bacillales</taxon>
        <taxon>Bacillaceae</taxon>
        <taxon>Halobacillus</taxon>
    </lineage>
</organism>
<dbReference type="Pfam" id="PF04542">
    <property type="entry name" value="Sigma70_r2"/>
    <property type="match status" value="1"/>
</dbReference>
<dbReference type="RefSeq" id="WP_244707853.1">
    <property type="nucleotide sequence ID" value="NZ_CP095073.1"/>
</dbReference>
<sequence>MEHEEDHELIIKALNGEEEAYALLFERYYSFLYKYLLKLTLDEHESKDLAQETMMKCYTQLTSYKEKGKFSTWMISIASHLYMDGLRKRKRELNWLREEKKAISRKLNWQAEAQGIQFSEAFSEFNELSDDQRVPILLHHYYGYTYEEISRMLRIKTGTVKSRVHNGLKWLRQKREEENG</sequence>
<name>A0ABY4EDT4_9BACI</name>
<dbReference type="InterPro" id="IPR013324">
    <property type="entry name" value="RNA_pol_sigma_r3/r4-like"/>
</dbReference>
<evidence type="ECO:0000313" key="7">
    <source>
        <dbReference type="EMBL" id="UOQ42607.1"/>
    </source>
</evidence>
<accession>A0ABY4EDT4</accession>
<dbReference type="Pfam" id="PF08281">
    <property type="entry name" value="Sigma70_r4_2"/>
    <property type="match status" value="1"/>
</dbReference>
<dbReference type="InterPro" id="IPR013325">
    <property type="entry name" value="RNA_pol_sigma_r2"/>
</dbReference>
<dbReference type="Proteomes" id="UP000831787">
    <property type="component" value="Chromosome"/>
</dbReference>
<feature type="domain" description="RNA polymerase sigma factor 70 region 4 type 2" evidence="6">
    <location>
        <begin position="126"/>
        <end position="171"/>
    </location>
</feature>
<dbReference type="EMBL" id="CP095073">
    <property type="protein sequence ID" value="UOQ42607.1"/>
    <property type="molecule type" value="Genomic_DNA"/>
</dbReference>
<dbReference type="InterPro" id="IPR039425">
    <property type="entry name" value="RNA_pol_sigma-70-like"/>
</dbReference>